<dbReference type="PANTHER" id="PTHR43767">
    <property type="entry name" value="LONG-CHAIN-FATTY-ACID--COA LIGASE"/>
    <property type="match status" value="1"/>
</dbReference>
<feature type="domain" description="AMP-binding enzyme C-terminal" evidence="4">
    <location>
        <begin position="487"/>
        <end position="557"/>
    </location>
</feature>
<dbReference type="InterPro" id="IPR042099">
    <property type="entry name" value="ANL_N_sf"/>
</dbReference>
<dbReference type="FunFam" id="3.30.300.30:FF:000008">
    <property type="entry name" value="2,3-dihydroxybenzoate-AMP ligase"/>
    <property type="match status" value="1"/>
</dbReference>
<keyword evidence="6" id="KW-1185">Reference proteome</keyword>
<evidence type="ECO:0000256" key="1">
    <source>
        <dbReference type="ARBA" id="ARBA00006432"/>
    </source>
</evidence>
<dbReference type="PROSITE" id="PS00455">
    <property type="entry name" value="AMP_BINDING"/>
    <property type="match status" value="1"/>
</dbReference>
<comment type="similarity">
    <text evidence="1">Belongs to the ATP-dependent AMP-binding enzyme family.</text>
</comment>
<dbReference type="InterPro" id="IPR000873">
    <property type="entry name" value="AMP-dep_synth/lig_dom"/>
</dbReference>
<keyword evidence="2" id="KW-0436">Ligase</keyword>
<dbReference type="AlphaFoldDB" id="A0A261R626"/>
<name>A0A261R626_9BORD</name>
<reference evidence="5" key="1">
    <citation type="submission" date="2017-05" db="EMBL/GenBank/DDBJ databases">
        <title>Complete and WGS of Bordetella genogroups.</title>
        <authorList>
            <person name="Spilker T."/>
            <person name="Lipuma J."/>
        </authorList>
    </citation>
    <scope>NUCLEOTIDE SEQUENCE</scope>
    <source>
        <strain evidence="5">AU21707</strain>
    </source>
</reference>
<dbReference type="InterPro" id="IPR020845">
    <property type="entry name" value="AMP-binding_CS"/>
</dbReference>
<dbReference type="EMBL" id="NEVJ01000003">
    <property type="protein sequence ID" value="OZI20475.1"/>
    <property type="molecule type" value="Genomic_DNA"/>
</dbReference>
<dbReference type="NCBIfam" id="NF004837">
    <property type="entry name" value="PRK06187.1"/>
    <property type="match status" value="1"/>
</dbReference>
<protein>
    <recommendedName>
        <fullName evidence="7">AMP-dependent synthetase</fullName>
    </recommendedName>
</protein>
<evidence type="ECO:0000256" key="2">
    <source>
        <dbReference type="ARBA" id="ARBA00022598"/>
    </source>
</evidence>
<proteinExistence type="inferred from homology"/>
<organism evidence="5 6">
    <name type="scientific">Bordetella genomosp. 9</name>
    <dbReference type="NCBI Taxonomy" id="1416803"/>
    <lineage>
        <taxon>Bacteria</taxon>
        <taxon>Pseudomonadati</taxon>
        <taxon>Pseudomonadota</taxon>
        <taxon>Betaproteobacteria</taxon>
        <taxon>Burkholderiales</taxon>
        <taxon>Alcaligenaceae</taxon>
        <taxon>Bordetella</taxon>
    </lineage>
</organism>
<dbReference type="GO" id="GO:0016877">
    <property type="term" value="F:ligase activity, forming carbon-sulfur bonds"/>
    <property type="evidence" value="ECO:0007669"/>
    <property type="project" value="UniProtKB-ARBA"/>
</dbReference>
<dbReference type="SUPFAM" id="SSF56801">
    <property type="entry name" value="Acetyl-CoA synthetase-like"/>
    <property type="match status" value="1"/>
</dbReference>
<dbReference type="PANTHER" id="PTHR43767:SF7">
    <property type="entry name" value="MEDIUM_LONG-CHAIN-FATTY-ACID--COA LIGASE FADD8"/>
    <property type="match status" value="1"/>
</dbReference>
<feature type="domain" description="AMP-dependent synthetase/ligase" evidence="3">
    <location>
        <begin position="73"/>
        <end position="437"/>
    </location>
</feature>
<sequence length="581" mass="62689">MAVPASLGPRRHRARAYGHPCEADRLERPARHCGTAFRAGGHPVARRPGGLCQHPAPAGSGGTNDMILGDIIERNARCYRDHPAFVFEGRSISHGEFADRVRRLCNALIGMGLRRGSRIAILAQNCPRYLELYAAAGTCGFIAVGLNYRLAQADQAAILRDCEPSLLVYESAYAERVAALRGDLPADVQVLCLDSDVAGDGYERALARAGTEVPGLRARDEDTLFLIYTSGTTGVPKGVMLGNAAQVEQARMLALTHSAGQDDRMLVVMPMYHIGGTTELLSYLICGATIVLHARFDPGEILSSIEAQRVTAAHFAPIMIQAMVDMQAATPCDVSSLKMVCYASAPMSVALSRRARATFGPIFMQAYGMTEHGPGTVLLKHQHLPDGTPEQAARMASAGQPILGVDIRIVGEDGAVLPDGQVGEIQMRSAALMQGYWRKPLETAAALADGWMKTGDLGHFDADGYLFIVDRKKDMIISGGENIYSREVEEALLLHPAVREAAVVGVPDDKWGESVKAFVALQPGARTDEAALVEHCRGLIASYKKPRSIEFMEALPRLPSTNKIDKKALRAPYWQGGRQVA</sequence>
<evidence type="ECO:0000259" key="4">
    <source>
        <dbReference type="Pfam" id="PF13193"/>
    </source>
</evidence>
<dbReference type="Gene3D" id="3.40.50.12780">
    <property type="entry name" value="N-terminal domain of ligase-like"/>
    <property type="match status" value="1"/>
</dbReference>
<dbReference type="Gene3D" id="3.30.300.30">
    <property type="match status" value="1"/>
</dbReference>
<dbReference type="InterPro" id="IPR050237">
    <property type="entry name" value="ATP-dep_AMP-bd_enzyme"/>
</dbReference>
<evidence type="ECO:0000313" key="5">
    <source>
        <dbReference type="EMBL" id="OZI20475.1"/>
    </source>
</evidence>
<evidence type="ECO:0008006" key="7">
    <source>
        <dbReference type="Google" id="ProtNLM"/>
    </source>
</evidence>
<evidence type="ECO:0000259" key="3">
    <source>
        <dbReference type="Pfam" id="PF00501"/>
    </source>
</evidence>
<gene>
    <name evidence="5" type="ORF">CAL26_23555</name>
</gene>
<dbReference type="Pfam" id="PF00501">
    <property type="entry name" value="AMP-binding"/>
    <property type="match status" value="1"/>
</dbReference>
<comment type="caution">
    <text evidence="5">The sequence shown here is derived from an EMBL/GenBank/DDBJ whole genome shotgun (WGS) entry which is preliminary data.</text>
</comment>
<dbReference type="InterPro" id="IPR045851">
    <property type="entry name" value="AMP-bd_C_sf"/>
</dbReference>
<dbReference type="Pfam" id="PF13193">
    <property type="entry name" value="AMP-binding_C"/>
    <property type="match status" value="1"/>
</dbReference>
<dbReference type="Proteomes" id="UP000216857">
    <property type="component" value="Unassembled WGS sequence"/>
</dbReference>
<dbReference type="InterPro" id="IPR025110">
    <property type="entry name" value="AMP-bd_C"/>
</dbReference>
<accession>A0A261R626</accession>
<evidence type="ECO:0000313" key="6">
    <source>
        <dbReference type="Proteomes" id="UP000216857"/>
    </source>
</evidence>